<dbReference type="AlphaFoldDB" id="A0AA35KD39"/>
<proteinExistence type="predicted"/>
<protein>
    <submittedName>
        <fullName evidence="1">Uncharacterized protein</fullName>
    </submittedName>
</protein>
<name>A0AA35KD39_9SAUR</name>
<evidence type="ECO:0000313" key="1">
    <source>
        <dbReference type="EMBL" id="CAI5774663.1"/>
    </source>
</evidence>
<reference evidence="1" key="1">
    <citation type="submission" date="2022-12" db="EMBL/GenBank/DDBJ databases">
        <authorList>
            <person name="Alioto T."/>
            <person name="Alioto T."/>
            <person name="Gomez Garrido J."/>
        </authorList>
    </citation>
    <scope>NUCLEOTIDE SEQUENCE</scope>
</reference>
<evidence type="ECO:0000313" key="2">
    <source>
        <dbReference type="Proteomes" id="UP001178461"/>
    </source>
</evidence>
<sequence length="119" mass="12570">MHDDLLHQERPTRLPPDATVACQAVVVCVASPNGARPGATSHRAVQHLLMCHDQGRLHTRLCCIGRSCTAQGNLPPTYLKIGKTIPAELGGCGGLVEVMPLSEIQAIPGFQTGIEPGTL</sequence>
<accession>A0AA35KD39</accession>
<dbReference type="Proteomes" id="UP001178461">
    <property type="component" value="Chromosome 5"/>
</dbReference>
<dbReference type="EMBL" id="OX395130">
    <property type="protein sequence ID" value="CAI5774663.1"/>
    <property type="molecule type" value="Genomic_DNA"/>
</dbReference>
<keyword evidence="2" id="KW-1185">Reference proteome</keyword>
<gene>
    <name evidence="1" type="ORF">PODLI_1B026168</name>
</gene>
<organism evidence="1 2">
    <name type="scientific">Podarcis lilfordi</name>
    <name type="common">Lilford's wall lizard</name>
    <dbReference type="NCBI Taxonomy" id="74358"/>
    <lineage>
        <taxon>Eukaryota</taxon>
        <taxon>Metazoa</taxon>
        <taxon>Chordata</taxon>
        <taxon>Craniata</taxon>
        <taxon>Vertebrata</taxon>
        <taxon>Euteleostomi</taxon>
        <taxon>Lepidosauria</taxon>
        <taxon>Squamata</taxon>
        <taxon>Bifurcata</taxon>
        <taxon>Unidentata</taxon>
        <taxon>Episquamata</taxon>
        <taxon>Laterata</taxon>
        <taxon>Lacertibaenia</taxon>
        <taxon>Lacertidae</taxon>
        <taxon>Podarcis</taxon>
    </lineage>
</organism>